<accession>A0ABQ6I0C0</accession>
<proteinExistence type="predicted"/>
<evidence type="ECO:0008006" key="3">
    <source>
        <dbReference type="Google" id="ProtNLM"/>
    </source>
</evidence>
<evidence type="ECO:0000313" key="1">
    <source>
        <dbReference type="EMBL" id="GMA23220.1"/>
    </source>
</evidence>
<keyword evidence="2" id="KW-1185">Reference proteome</keyword>
<comment type="caution">
    <text evidence="1">The sequence shown here is derived from an EMBL/GenBank/DDBJ whole genome shotgun (WGS) entry which is preliminary data.</text>
</comment>
<sequence>MVDDTVVSGETTVADRALARIAEHGARSVLGHLAAASGRQAKVSLGRTGRVPRVDVRVRAVWPEPAAQVARRVADRVRSDLGTYASLDDCAVDVLVDGYDVAPVRGGRRVR</sequence>
<gene>
    <name evidence="1" type="ORF">GCM10025864_09790</name>
</gene>
<organism evidence="1 2">
    <name type="scientific">Luteimicrobium album</name>
    <dbReference type="NCBI Taxonomy" id="1054550"/>
    <lineage>
        <taxon>Bacteria</taxon>
        <taxon>Bacillati</taxon>
        <taxon>Actinomycetota</taxon>
        <taxon>Actinomycetes</taxon>
        <taxon>Micrococcales</taxon>
        <taxon>Luteimicrobium</taxon>
    </lineage>
</organism>
<dbReference type="EMBL" id="BSUK01000001">
    <property type="protein sequence ID" value="GMA23220.1"/>
    <property type="molecule type" value="Genomic_DNA"/>
</dbReference>
<reference evidence="2" key="1">
    <citation type="journal article" date="2019" name="Int. J. Syst. Evol. Microbiol.">
        <title>The Global Catalogue of Microorganisms (GCM) 10K type strain sequencing project: providing services to taxonomists for standard genome sequencing and annotation.</title>
        <authorList>
            <consortium name="The Broad Institute Genomics Platform"/>
            <consortium name="The Broad Institute Genome Sequencing Center for Infectious Disease"/>
            <person name="Wu L."/>
            <person name="Ma J."/>
        </authorList>
    </citation>
    <scope>NUCLEOTIDE SEQUENCE [LARGE SCALE GENOMIC DNA]</scope>
    <source>
        <strain evidence="2">NBRC 106348</strain>
    </source>
</reference>
<dbReference type="RefSeq" id="WP_284292286.1">
    <property type="nucleotide sequence ID" value="NZ_BSUK01000001.1"/>
</dbReference>
<evidence type="ECO:0000313" key="2">
    <source>
        <dbReference type="Proteomes" id="UP001157091"/>
    </source>
</evidence>
<dbReference type="Proteomes" id="UP001157091">
    <property type="component" value="Unassembled WGS sequence"/>
</dbReference>
<name>A0ABQ6I0C0_9MICO</name>
<protein>
    <recommendedName>
        <fullName evidence="3">Asp23/Gls24 family envelope stress response protein</fullName>
    </recommendedName>
</protein>